<evidence type="ECO:0000256" key="2">
    <source>
        <dbReference type="ARBA" id="ARBA00022598"/>
    </source>
</evidence>
<dbReference type="InterPro" id="IPR015807">
    <property type="entry name" value="His-tRNA-ligase"/>
</dbReference>
<evidence type="ECO:0000256" key="1">
    <source>
        <dbReference type="ARBA" id="ARBA00008226"/>
    </source>
</evidence>
<dbReference type="InterPro" id="IPR033656">
    <property type="entry name" value="HisRS_anticodon"/>
</dbReference>
<comment type="subunit">
    <text evidence="8">Homodimer.</text>
</comment>
<dbReference type="PANTHER" id="PTHR43707">
    <property type="entry name" value="HISTIDYL-TRNA SYNTHETASE"/>
    <property type="match status" value="1"/>
</dbReference>
<protein>
    <recommendedName>
        <fullName evidence="8">Histidine--tRNA ligase</fullName>
        <ecNumber evidence="8">6.1.1.21</ecNumber>
    </recommendedName>
    <alternativeName>
        <fullName evidence="8">Histidyl-tRNA synthetase</fullName>
        <shortName evidence="8">HisRS</shortName>
    </alternativeName>
</protein>
<dbReference type="Pfam" id="PF13393">
    <property type="entry name" value="tRNA-synt_His"/>
    <property type="match status" value="1"/>
</dbReference>
<keyword evidence="6 8" id="KW-0030">Aminoacyl-tRNA synthetase</keyword>
<evidence type="ECO:0000313" key="11">
    <source>
        <dbReference type="EMBL" id="OGZ01277.1"/>
    </source>
</evidence>
<dbReference type="PROSITE" id="PS50862">
    <property type="entry name" value="AA_TRNA_LIGASE_II"/>
    <property type="match status" value="1"/>
</dbReference>
<dbReference type="GO" id="GO:0004821">
    <property type="term" value="F:histidine-tRNA ligase activity"/>
    <property type="evidence" value="ECO:0007669"/>
    <property type="project" value="UniProtKB-UniRule"/>
</dbReference>
<dbReference type="NCBIfam" id="TIGR00442">
    <property type="entry name" value="hisS"/>
    <property type="match status" value="1"/>
</dbReference>
<keyword evidence="3 8" id="KW-0547">Nucleotide-binding</keyword>
<keyword evidence="4 8" id="KW-0067">ATP-binding</keyword>
<evidence type="ECO:0000256" key="8">
    <source>
        <dbReference type="HAMAP-Rule" id="MF_00127"/>
    </source>
</evidence>
<keyword evidence="8" id="KW-0963">Cytoplasm</keyword>
<dbReference type="GO" id="GO:0005737">
    <property type="term" value="C:cytoplasm"/>
    <property type="evidence" value="ECO:0007669"/>
    <property type="project" value="UniProtKB-SubCell"/>
</dbReference>
<keyword evidence="5 8" id="KW-0648">Protein biosynthesis</keyword>
<feature type="binding site" evidence="9">
    <location>
        <begin position="276"/>
        <end position="277"/>
    </location>
    <ligand>
        <name>L-histidine</name>
        <dbReference type="ChEBI" id="CHEBI:57595"/>
    </ligand>
</feature>
<dbReference type="HAMAP" id="MF_00127">
    <property type="entry name" value="His_tRNA_synth"/>
    <property type="match status" value="1"/>
</dbReference>
<dbReference type="InterPro" id="IPR036621">
    <property type="entry name" value="Anticodon-bd_dom_sf"/>
</dbReference>
<dbReference type="InterPro" id="IPR004154">
    <property type="entry name" value="Anticodon-bd"/>
</dbReference>
<comment type="subcellular location">
    <subcellularLocation>
        <location evidence="8">Cytoplasm</location>
    </subcellularLocation>
</comment>
<name>A0A1G2CJ50_9BACT</name>
<dbReference type="Pfam" id="PF03129">
    <property type="entry name" value="HGTP_anticodon"/>
    <property type="match status" value="1"/>
</dbReference>
<feature type="binding site" evidence="9">
    <location>
        <position position="144"/>
    </location>
    <ligand>
        <name>L-histidine</name>
        <dbReference type="ChEBI" id="CHEBI:57595"/>
    </ligand>
</feature>
<dbReference type="SUPFAM" id="SSF52954">
    <property type="entry name" value="Class II aaRS ABD-related"/>
    <property type="match status" value="1"/>
</dbReference>
<dbReference type="CDD" id="cd00773">
    <property type="entry name" value="HisRS-like_core"/>
    <property type="match status" value="1"/>
</dbReference>
<dbReference type="GO" id="GO:0006427">
    <property type="term" value="P:histidyl-tRNA aminoacylation"/>
    <property type="evidence" value="ECO:0007669"/>
    <property type="project" value="UniProtKB-UniRule"/>
</dbReference>
<proteinExistence type="inferred from homology"/>
<dbReference type="GO" id="GO:0005524">
    <property type="term" value="F:ATP binding"/>
    <property type="evidence" value="ECO:0007669"/>
    <property type="project" value="UniProtKB-UniRule"/>
</dbReference>
<dbReference type="Proteomes" id="UP000176287">
    <property type="component" value="Unassembled WGS sequence"/>
</dbReference>
<accession>A0A1G2CJ50</accession>
<dbReference type="InterPro" id="IPR006195">
    <property type="entry name" value="aa-tRNA-synth_II"/>
</dbReference>
<dbReference type="InterPro" id="IPR041715">
    <property type="entry name" value="HisRS-like_core"/>
</dbReference>
<evidence type="ECO:0000256" key="3">
    <source>
        <dbReference type="ARBA" id="ARBA00022741"/>
    </source>
</evidence>
<keyword evidence="2 8" id="KW-0436">Ligase</keyword>
<feature type="binding site" evidence="9">
    <location>
        <begin position="95"/>
        <end position="97"/>
    </location>
    <ligand>
        <name>L-histidine</name>
        <dbReference type="ChEBI" id="CHEBI:57595"/>
    </ligand>
</feature>
<dbReference type="SUPFAM" id="SSF55681">
    <property type="entry name" value="Class II aaRS and biotin synthetases"/>
    <property type="match status" value="1"/>
</dbReference>
<dbReference type="InterPro" id="IPR045864">
    <property type="entry name" value="aa-tRNA-synth_II/BPL/LPL"/>
</dbReference>
<evidence type="ECO:0000256" key="7">
    <source>
        <dbReference type="ARBA" id="ARBA00047639"/>
    </source>
</evidence>
<comment type="similarity">
    <text evidence="1 8">Belongs to the class-II aminoacyl-tRNA synthetase family.</text>
</comment>
<dbReference type="Gene3D" id="3.30.930.10">
    <property type="entry name" value="Bira Bifunctional Protein, Domain 2"/>
    <property type="match status" value="1"/>
</dbReference>
<feature type="binding site" evidence="9">
    <location>
        <position position="272"/>
    </location>
    <ligand>
        <name>L-histidine</name>
        <dbReference type="ChEBI" id="CHEBI:57595"/>
    </ligand>
</feature>
<gene>
    <name evidence="8" type="primary">hisS</name>
    <name evidence="11" type="ORF">A3B13_03230</name>
</gene>
<comment type="catalytic activity">
    <reaction evidence="7 8">
        <text>tRNA(His) + L-histidine + ATP = L-histidyl-tRNA(His) + AMP + diphosphate + H(+)</text>
        <dbReference type="Rhea" id="RHEA:17313"/>
        <dbReference type="Rhea" id="RHEA-COMP:9665"/>
        <dbReference type="Rhea" id="RHEA-COMP:9689"/>
        <dbReference type="ChEBI" id="CHEBI:15378"/>
        <dbReference type="ChEBI" id="CHEBI:30616"/>
        <dbReference type="ChEBI" id="CHEBI:33019"/>
        <dbReference type="ChEBI" id="CHEBI:57595"/>
        <dbReference type="ChEBI" id="CHEBI:78442"/>
        <dbReference type="ChEBI" id="CHEBI:78527"/>
        <dbReference type="ChEBI" id="CHEBI:456215"/>
        <dbReference type="EC" id="6.1.1.21"/>
    </reaction>
</comment>
<feature type="domain" description="Aminoacyl-transfer RNA synthetases class-II family profile" evidence="10">
    <location>
        <begin position="1"/>
        <end position="338"/>
    </location>
</feature>
<reference evidence="11 12" key="1">
    <citation type="journal article" date="2016" name="Nat. Commun.">
        <title>Thousands of microbial genomes shed light on interconnected biogeochemical processes in an aquifer system.</title>
        <authorList>
            <person name="Anantharaman K."/>
            <person name="Brown C.T."/>
            <person name="Hug L.A."/>
            <person name="Sharon I."/>
            <person name="Castelle C.J."/>
            <person name="Probst A.J."/>
            <person name="Thomas B.C."/>
            <person name="Singh A."/>
            <person name="Wilkins M.J."/>
            <person name="Karaoz U."/>
            <person name="Brodie E.L."/>
            <person name="Williams K.H."/>
            <person name="Hubbard S.S."/>
            <person name="Banfield J.F."/>
        </authorList>
    </citation>
    <scope>NUCLEOTIDE SEQUENCE [LARGE SCALE GENOMIC DNA]</scope>
</reference>
<dbReference type="PIRSF" id="PIRSF001549">
    <property type="entry name" value="His-tRNA_synth"/>
    <property type="match status" value="1"/>
</dbReference>
<evidence type="ECO:0000313" key="12">
    <source>
        <dbReference type="Proteomes" id="UP000176287"/>
    </source>
</evidence>
<evidence type="ECO:0000256" key="9">
    <source>
        <dbReference type="PIRSR" id="PIRSR001549-1"/>
    </source>
</evidence>
<dbReference type="PANTHER" id="PTHR43707:SF1">
    <property type="entry name" value="HISTIDINE--TRNA LIGASE, MITOCHONDRIAL-RELATED"/>
    <property type="match status" value="1"/>
</dbReference>
<evidence type="ECO:0000256" key="4">
    <source>
        <dbReference type="ARBA" id="ARBA00022840"/>
    </source>
</evidence>
<evidence type="ECO:0000256" key="5">
    <source>
        <dbReference type="ARBA" id="ARBA00022917"/>
    </source>
</evidence>
<organism evidence="11 12">
    <name type="scientific">Candidatus Liptonbacteria bacterium RIFCSPLOWO2_01_FULL_45_15</name>
    <dbReference type="NCBI Taxonomy" id="1798649"/>
    <lineage>
        <taxon>Bacteria</taxon>
        <taxon>Candidatus Liptoniibacteriota</taxon>
    </lineage>
</organism>
<dbReference type="AlphaFoldDB" id="A0A1G2CJ50"/>
<dbReference type="CDD" id="cd00859">
    <property type="entry name" value="HisRS_anticodon"/>
    <property type="match status" value="1"/>
</dbReference>
<dbReference type="EMBL" id="MHKZ01000001">
    <property type="protein sequence ID" value="OGZ01277.1"/>
    <property type="molecule type" value="Genomic_DNA"/>
</dbReference>
<dbReference type="STRING" id="1798649.A3B13_03230"/>
<evidence type="ECO:0000256" key="6">
    <source>
        <dbReference type="ARBA" id="ARBA00023146"/>
    </source>
</evidence>
<dbReference type="EC" id="6.1.1.21" evidence="8"/>
<dbReference type="InterPro" id="IPR004516">
    <property type="entry name" value="HisRS/HisZ"/>
</dbReference>
<comment type="caution">
    <text evidence="11">The sequence shown here is derived from an EMBL/GenBank/DDBJ whole genome shotgun (WGS) entry which is preliminary data.</text>
</comment>
<dbReference type="Gene3D" id="3.40.50.800">
    <property type="entry name" value="Anticodon-binding domain"/>
    <property type="match status" value="1"/>
</dbReference>
<feature type="binding site" evidence="9">
    <location>
        <position position="126"/>
    </location>
    <ligand>
        <name>L-histidine</name>
        <dbReference type="ChEBI" id="CHEBI:57595"/>
    </ligand>
</feature>
<sequence length="440" mass="49948">MKKKTTVKKKEASNEGFKAPRGMHDILPYEWPLRDRIFGIVYELADFYNFNSIEPPVLESAELFERGVGAETDIVGKEMYFVKSRGENLLVLRPEGTSPVARAYLEHHMGRAASLQKLFYLGPMFRHERPQAGRFRQFDHAGFEIVGGGNDPIYDAEIILIFQRLLEKLKIKNIVLKINSIGCRVCRPLYKRQLQSYYKDKEKKICPDCQRRVKTNPLRLLDCKNETCIPFKVSAPNLLDKLCAACTSHLKGVFEYLDELKISYNVDNTLVRGLDYYSRTVFEFFVEGPGSEIGALPSGGRYDYLMEMLGGRTTPAVGGAVSPERLIAVMKAQEIEIPHKSPKKVFVIHVGELAKKKSLNLLEKLRSAGISASEALGRDSLKTQLRLADKEGVKIALIFGQKEIFENSIIVRDLETHLQESVSMDTIVEEVKKRLSRKKQ</sequence>
<evidence type="ECO:0000259" key="10">
    <source>
        <dbReference type="PROSITE" id="PS50862"/>
    </source>
</evidence>